<reference evidence="1 2" key="1">
    <citation type="submission" date="2020-10" db="EMBL/GenBank/DDBJ databases">
        <title>Connecting structure to function with the recovery of over 1000 high-quality activated sludge metagenome-assembled genomes encoding full-length rRNA genes using long-read sequencing.</title>
        <authorList>
            <person name="Singleton C.M."/>
            <person name="Petriglieri F."/>
            <person name="Kristensen J.M."/>
            <person name="Kirkegaard R.H."/>
            <person name="Michaelsen T.Y."/>
            <person name="Andersen M.H."/>
            <person name="Karst S.M."/>
            <person name="Dueholm M.S."/>
            <person name="Nielsen P.H."/>
            <person name="Albertsen M."/>
        </authorList>
    </citation>
    <scope>NUCLEOTIDE SEQUENCE [LARGE SCALE GENOMIC DNA]</scope>
    <source>
        <strain evidence="1">Ribe_18-Q3-R11-54_BAT3C.373</strain>
    </source>
</reference>
<comment type="caution">
    <text evidence="1">The sequence shown here is derived from an EMBL/GenBank/DDBJ whole genome shotgun (WGS) entry which is preliminary data.</text>
</comment>
<dbReference type="Pfam" id="PF14356">
    <property type="entry name" value="DUF4403"/>
    <property type="match status" value="1"/>
</dbReference>
<organism evidence="1 2">
    <name type="scientific">Candidatus Defluviibacterium haderslevense</name>
    <dbReference type="NCBI Taxonomy" id="2981993"/>
    <lineage>
        <taxon>Bacteria</taxon>
        <taxon>Pseudomonadati</taxon>
        <taxon>Bacteroidota</taxon>
        <taxon>Saprospiria</taxon>
        <taxon>Saprospirales</taxon>
        <taxon>Saprospiraceae</taxon>
        <taxon>Candidatus Defluviibacterium</taxon>
    </lineage>
</organism>
<dbReference type="AlphaFoldDB" id="A0A9D7XI57"/>
<dbReference type="EMBL" id="JADKFW010000010">
    <property type="protein sequence ID" value="MBK9718437.1"/>
    <property type="molecule type" value="Genomic_DNA"/>
</dbReference>
<gene>
    <name evidence="1" type="ORF">IPO85_13190</name>
</gene>
<dbReference type="InterPro" id="IPR025515">
    <property type="entry name" value="DUF4403"/>
</dbReference>
<proteinExistence type="predicted"/>
<accession>A0A9D7XI57</accession>
<evidence type="ECO:0000313" key="1">
    <source>
        <dbReference type="EMBL" id="MBK9718437.1"/>
    </source>
</evidence>
<name>A0A9D7XI57_9BACT</name>
<dbReference type="Proteomes" id="UP000808349">
    <property type="component" value="Unassembled WGS sequence"/>
</dbReference>
<evidence type="ECO:0000313" key="2">
    <source>
        <dbReference type="Proteomes" id="UP000808349"/>
    </source>
</evidence>
<sequence>MKLIGILTVITGILLLTQCNKKMSPTEIENKLSTEYTRIPISSLMIPISIGSIELNRVVNEIVKYSIGEGITLEGGYKCKAFMSNDLNLQAIGNELKLTLPIDLEISPTGNFSNIKAIGELELQISSKFDIFQNQFLSKSEITNYKWNKKPVLKVLGVPIPIEGIANQIVKKYKLELQKSIDDYIHSSVDLNKVKSKLYAYFIDPFYSTEDNIIHLYSSPSEIALGPFKIQNDSLIIPILFYLENVIAEQRPIELENNLAFSIRPYVEEGSSFSIQSRVPMNYLSLLIKEGIENQEYGSGISKIKINKIDLSGQGEQVIVNLKTSGAFNGILEMRFIPQYDPATKMISLSELTLKSIEGKRFEKTILALLKNIAESKIKKMLQTQLNDLLQENVRSITDMLNQHEIMPGMIINGQLLDFSINHFQIANERMFFNIKYALNAGLKIYSIDTKNILQKR</sequence>
<protein>
    <submittedName>
        <fullName evidence="1">DUF4403 family protein</fullName>
    </submittedName>
</protein>